<sequence length="128" mass="13909">MPRTRMAHPEFEMASHGDGAAAAVAALGISDPEAGTTGRRCGGISRCSPPTSPYPTKFYGNTVELAKLLLSEGQSHLFEHWPEPGVDDDKKRNFFDQACRLKIHIDPVAHPLFGRPTSTGRALHVHAH</sequence>
<accession>A0A0E0CKG4</accession>
<dbReference type="EnsemblPlants" id="OMERI02G16380.2">
    <property type="protein sequence ID" value="OMERI02G16380.2"/>
    <property type="gene ID" value="OMERI02G16380"/>
</dbReference>
<proteinExistence type="predicted"/>
<organism evidence="1">
    <name type="scientific">Oryza meridionalis</name>
    <dbReference type="NCBI Taxonomy" id="40149"/>
    <lineage>
        <taxon>Eukaryota</taxon>
        <taxon>Viridiplantae</taxon>
        <taxon>Streptophyta</taxon>
        <taxon>Embryophyta</taxon>
        <taxon>Tracheophyta</taxon>
        <taxon>Spermatophyta</taxon>
        <taxon>Magnoliopsida</taxon>
        <taxon>Liliopsida</taxon>
        <taxon>Poales</taxon>
        <taxon>Poaceae</taxon>
        <taxon>BOP clade</taxon>
        <taxon>Oryzoideae</taxon>
        <taxon>Oryzeae</taxon>
        <taxon>Oryzinae</taxon>
        <taxon>Oryza</taxon>
    </lineage>
</organism>
<reference evidence="1" key="1">
    <citation type="submission" date="2015-04" db="UniProtKB">
        <authorList>
            <consortium name="EnsemblPlants"/>
        </authorList>
    </citation>
    <scope>IDENTIFICATION</scope>
</reference>
<reference evidence="1" key="2">
    <citation type="submission" date="2018-05" db="EMBL/GenBank/DDBJ databases">
        <title>OmerRS3 (Oryza meridionalis Reference Sequence Version 3).</title>
        <authorList>
            <person name="Zhang J."/>
            <person name="Kudrna D."/>
            <person name="Lee S."/>
            <person name="Talag J."/>
            <person name="Welchert J."/>
            <person name="Wing R.A."/>
        </authorList>
    </citation>
    <scope>NUCLEOTIDE SEQUENCE [LARGE SCALE GENOMIC DNA]</scope>
    <source>
        <strain evidence="1">cv. OR44</strain>
    </source>
</reference>
<dbReference type="Proteomes" id="UP000008021">
    <property type="component" value="Chromosome 2"/>
</dbReference>
<evidence type="ECO:0000313" key="2">
    <source>
        <dbReference type="Proteomes" id="UP000008021"/>
    </source>
</evidence>
<protein>
    <submittedName>
        <fullName evidence="1">Uncharacterized protein</fullName>
    </submittedName>
</protein>
<dbReference type="Gramene" id="OMERI02G16380.2">
    <property type="protein sequence ID" value="OMERI02G16380.2"/>
    <property type="gene ID" value="OMERI02G16380"/>
</dbReference>
<evidence type="ECO:0000313" key="1">
    <source>
        <dbReference type="EnsemblPlants" id="OMERI02G16380.2"/>
    </source>
</evidence>
<dbReference type="HOGENOM" id="CLU_2188149_0_0_1"/>
<dbReference type="AlphaFoldDB" id="A0A0E0CKG4"/>
<name>A0A0E0CKG4_9ORYZ</name>
<keyword evidence="2" id="KW-1185">Reference proteome</keyword>